<evidence type="ECO:0000256" key="2">
    <source>
        <dbReference type="ARBA" id="ARBA00022692"/>
    </source>
</evidence>
<dbReference type="Pfam" id="PF02656">
    <property type="entry name" value="DUF202"/>
    <property type="match status" value="1"/>
</dbReference>
<evidence type="ECO:0000256" key="4">
    <source>
        <dbReference type="ARBA" id="ARBA00023136"/>
    </source>
</evidence>
<dbReference type="InterPro" id="IPR003807">
    <property type="entry name" value="DUF202"/>
</dbReference>
<reference evidence="6" key="1">
    <citation type="submission" date="2021-04" db="EMBL/GenBank/DDBJ databases">
        <title>Genomics, taxonomy and metabolism of representatives of sulfur bacteria of the genus Thiothrix: Thiothrix fructosivorans QT, Thiothrix unzii A1T and three new species, Thiothrix subterranea sp. nov., Thiothrix litoralis sp. nov. and 'Candidatus Thiothrix anitrata' sp. nov.</title>
        <authorList>
            <person name="Ravin N.V."/>
            <person name="Smolyakov D."/>
            <person name="Rudenko T.S."/>
            <person name="Mardanov A.V."/>
            <person name="Beletsky A.V."/>
            <person name="Markov N.D."/>
            <person name="Fomenkov A.I."/>
            <person name="Roberts R.J."/>
            <person name="Karnachuk O.V."/>
            <person name="Novikov A."/>
            <person name="Grabovich M.Y."/>
        </authorList>
    </citation>
    <scope>NUCLEOTIDE SEQUENCE</scope>
    <source>
        <strain evidence="6">A1</strain>
    </source>
</reference>
<comment type="subcellular location">
    <subcellularLocation>
        <location evidence="1">Endomembrane system</location>
        <topology evidence="1">Multi-pass membrane protein</topology>
    </subcellularLocation>
</comment>
<evidence type="ECO:0000256" key="3">
    <source>
        <dbReference type="ARBA" id="ARBA00022989"/>
    </source>
</evidence>
<accession>A0A975FCV9</accession>
<dbReference type="AlphaFoldDB" id="A0A975FCV9"/>
<proteinExistence type="predicted"/>
<sequence length="24" mass="2893">MIKRYTDHSANERTYLAWIRTVAP</sequence>
<protein>
    <submittedName>
        <fullName evidence="6">DUF202 domain-containing protein</fullName>
    </submittedName>
</protein>
<keyword evidence="4" id="KW-0472">Membrane</keyword>
<gene>
    <name evidence="6" type="ORF">J9260_07045</name>
</gene>
<dbReference type="RefSeq" id="WP_210220738.1">
    <property type="nucleotide sequence ID" value="NZ_CP072793.1"/>
</dbReference>
<evidence type="ECO:0000259" key="5">
    <source>
        <dbReference type="Pfam" id="PF02656"/>
    </source>
</evidence>
<dbReference type="Proteomes" id="UP000672009">
    <property type="component" value="Chromosome"/>
</dbReference>
<dbReference type="GO" id="GO:0012505">
    <property type="term" value="C:endomembrane system"/>
    <property type="evidence" value="ECO:0007669"/>
    <property type="project" value="UniProtKB-SubCell"/>
</dbReference>
<keyword evidence="3" id="KW-1133">Transmembrane helix</keyword>
<evidence type="ECO:0000313" key="7">
    <source>
        <dbReference type="Proteomes" id="UP000672009"/>
    </source>
</evidence>
<feature type="domain" description="DUF202" evidence="5">
    <location>
        <begin position="7"/>
        <end position="21"/>
    </location>
</feature>
<keyword evidence="2" id="KW-0812">Transmembrane</keyword>
<evidence type="ECO:0000256" key="1">
    <source>
        <dbReference type="ARBA" id="ARBA00004127"/>
    </source>
</evidence>
<keyword evidence="7" id="KW-1185">Reference proteome</keyword>
<dbReference type="EMBL" id="CP072793">
    <property type="protein sequence ID" value="QTR55274.1"/>
    <property type="molecule type" value="Genomic_DNA"/>
</dbReference>
<name>A0A975FCV9_9GAMM</name>
<dbReference type="KEGG" id="tun:J9260_07045"/>
<organism evidence="6 7">
    <name type="scientific">Thiothrix unzii</name>
    <dbReference type="NCBI Taxonomy" id="111769"/>
    <lineage>
        <taxon>Bacteria</taxon>
        <taxon>Pseudomonadati</taxon>
        <taxon>Pseudomonadota</taxon>
        <taxon>Gammaproteobacteria</taxon>
        <taxon>Thiotrichales</taxon>
        <taxon>Thiotrichaceae</taxon>
        <taxon>Thiothrix</taxon>
    </lineage>
</organism>
<evidence type="ECO:0000313" key="6">
    <source>
        <dbReference type="EMBL" id="QTR55274.1"/>
    </source>
</evidence>